<dbReference type="RefSeq" id="WP_307244003.1">
    <property type="nucleotide sequence ID" value="NZ_JAUSUZ010000001.1"/>
</dbReference>
<keyword evidence="2" id="KW-0472">Membrane</keyword>
<feature type="transmembrane region" description="Helical" evidence="2">
    <location>
        <begin position="37"/>
        <end position="62"/>
    </location>
</feature>
<reference evidence="4 5" key="1">
    <citation type="submission" date="2023-07" db="EMBL/GenBank/DDBJ databases">
        <title>Sequencing the genomes of 1000 actinobacteria strains.</title>
        <authorList>
            <person name="Klenk H.-P."/>
        </authorList>
    </citation>
    <scope>NUCLEOTIDE SEQUENCE [LARGE SCALE GENOMIC DNA]</scope>
    <source>
        <strain evidence="4 5">DSM 44709</strain>
    </source>
</reference>
<evidence type="ECO:0000259" key="3">
    <source>
        <dbReference type="Pfam" id="PF00188"/>
    </source>
</evidence>
<organism evidence="4 5">
    <name type="scientific">Catenuloplanes indicus</name>
    <dbReference type="NCBI Taxonomy" id="137267"/>
    <lineage>
        <taxon>Bacteria</taxon>
        <taxon>Bacillati</taxon>
        <taxon>Actinomycetota</taxon>
        <taxon>Actinomycetes</taxon>
        <taxon>Micromonosporales</taxon>
        <taxon>Micromonosporaceae</taxon>
        <taxon>Catenuloplanes</taxon>
    </lineage>
</organism>
<dbReference type="Proteomes" id="UP001240236">
    <property type="component" value="Unassembled WGS sequence"/>
</dbReference>
<accession>A0AAE4B2K3</accession>
<evidence type="ECO:0000256" key="1">
    <source>
        <dbReference type="SAM" id="MobiDB-lite"/>
    </source>
</evidence>
<feature type="region of interest" description="Disordered" evidence="1">
    <location>
        <begin position="82"/>
        <end position="171"/>
    </location>
</feature>
<keyword evidence="2" id="KW-1133">Transmembrane helix</keyword>
<evidence type="ECO:0000313" key="5">
    <source>
        <dbReference type="Proteomes" id="UP001240236"/>
    </source>
</evidence>
<dbReference type="PANTHER" id="PTHR31157">
    <property type="entry name" value="SCP DOMAIN-CONTAINING PROTEIN"/>
    <property type="match status" value="1"/>
</dbReference>
<feature type="domain" description="SCP" evidence="3">
    <location>
        <begin position="183"/>
        <end position="295"/>
    </location>
</feature>
<dbReference type="Pfam" id="PF00188">
    <property type="entry name" value="CAP"/>
    <property type="match status" value="1"/>
</dbReference>
<feature type="compositionally biased region" description="Low complexity" evidence="1">
    <location>
        <begin position="116"/>
        <end position="135"/>
    </location>
</feature>
<evidence type="ECO:0000256" key="2">
    <source>
        <dbReference type="SAM" id="Phobius"/>
    </source>
</evidence>
<feature type="compositionally biased region" description="Gly residues" evidence="1">
    <location>
        <begin position="143"/>
        <end position="169"/>
    </location>
</feature>
<feature type="compositionally biased region" description="Basic residues" evidence="1">
    <location>
        <begin position="24"/>
        <end position="33"/>
    </location>
</feature>
<name>A0AAE4B2K3_9ACTN</name>
<keyword evidence="2" id="KW-0812">Transmembrane</keyword>
<dbReference type="AlphaFoldDB" id="A0AAE4B2K3"/>
<dbReference type="Gene3D" id="3.40.33.10">
    <property type="entry name" value="CAP"/>
    <property type="match status" value="1"/>
</dbReference>
<sequence>MSRRAERATSQRELPRAEEITSGGRHKAKRVKRARRLPGGTAGLVALVAAVLAIFGLAAYMLPPSVSGGRTDDTVDAAGANRDDLAADPAAARGADRPEGEISGEAMFGANPSPSPSASPSAAPKTSAPAAPAAPRETEPEQDGGGDSGGGNTGGGGNSGGGNPGGGGATDEITAMENAVTEIVNARRAEAGCGTVTNNEKLRTAARGHSQDMAGQNYFDHTSLDGRTPWDRSKAAGYQNAIGENIAKGQRTAEQVMESWMNSDGHRKNILNCDAKETGVGLAYDGNTPIWTQMFGAGS</sequence>
<feature type="compositionally biased region" description="Basic and acidic residues" evidence="1">
    <location>
        <begin position="1"/>
        <end position="19"/>
    </location>
</feature>
<feature type="region of interest" description="Disordered" evidence="1">
    <location>
        <begin position="1"/>
        <end position="33"/>
    </location>
</feature>
<gene>
    <name evidence="4" type="ORF">J2S42_005717</name>
</gene>
<protein>
    <submittedName>
        <fullName evidence="4">Uncharacterized protein YkwD</fullName>
    </submittedName>
</protein>
<evidence type="ECO:0000313" key="4">
    <source>
        <dbReference type="EMBL" id="MDQ0369048.1"/>
    </source>
</evidence>
<dbReference type="PANTHER" id="PTHR31157:SF1">
    <property type="entry name" value="SCP DOMAIN-CONTAINING PROTEIN"/>
    <property type="match status" value="1"/>
</dbReference>
<dbReference type="EMBL" id="JAUSUZ010000001">
    <property type="protein sequence ID" value="MDQ0369048.1"/>
    <property type="molecule type" value="Genomic_DNA"/>
</dbReference>
<dbReference type="CDD" id="cd05379">
    <property type="entry name" value="CAP_bacterial"/>
    <property type="match status" value="1"/>
</dbReference>
<dbReference type="InterPro" id="IPR035940">
    <property type="entry name" value="CAP_sf"/>
</dbReference>
<comment type="caution">
    <text evidence="4">The sequence shown here is derived from an EMBL/GenBank/DDBJ whole genome shotgun (WGS) entry which is preliminary data.</text>
</comment>
<keyword evidence="5" id="KW-1185">Reference proteome</keyword>
<proteinExistence type="predicted"/>
<dbReference type="InterPro" id="IPR014044">
    <property type="entry name" value="CAP_dom"/>
</dbReference>
<dbReference type="SUPFAM" id="SSF55797">
    <property type="entry name" value="PR-1-like"/>
    <property type="match status" value="1"/>
</dbReference>